<comment type="caution">
    <text evidence="1">The sequence shown here is derived from an EMBL/GenBank/DDBJ whole genome shotgun (WGS) entry which is preliminary data.</text>
</comment>
<evidence type="ECO:0000313" key="1">
    <source>
        <dbReference type="EMBL" id="KAK8494177.1"/>
    </source>
</evidence>
<sequence>MNKEWPSYILWRTITNSLENFQRSNHLGYLNWYCLVPKEVAMEEAASNNHHHLHPIGLFQAPIPVSSSSEESPGSIPFPPHGGLVAYVKDGFMPFNFLESFPKLNQAQVSKPPSPSKFPNVALFLQEPTMLNPTTLAIGEKGEPGPNLSQLGQIQSQTGDGWLRMNQSLTASTGFVVISFITTWKAVQRGKAKTSGKMGCRDTAPEKPKKGLAKDFQQCRRSGYGI</sequence>
<proteinExistence type="predicted"/>
<gene>
    <name evidence="1" type="ORF">V6N12_044593</name>
</gene>
<accession>A0ABR2ALU1</accession>
<evidence type="ECO:0000313" key="2">
    <source>
        <dbReference type="Proteomes" id="UP001472677"/>
    </source>
</evidence>
<dbReference type="Proteomes" id="UP001472677">
    <property type="component" value="Unassembled WGS sequence"/>
</dbReference>
<keyword evidence="2" id="KW-1185">Reference proteome</keyword>
<protein>
    <submittedName>
        <fullName evidence="1">Uncharacterized protein</fullName>
    </submittedName>
</protein>
<reference evidence="1 2" key="1">
    <citation type="journal article" date="2024" name="G3 (Bethesda)">
        <title>Genome assembly of Hibiscus sabdariffa L. provides insights into metabolisms of medicinal natural products.</title>
        <authorList>
            <person name="Kim T."/>
        </authorList>
    </citation>
    <scope>NUCLEOTIDE SEQUENCE [LARGE SCALE GENOMIC DNA]</scope>
    <source>
        <strain evidence="1">TK-2024</strain>
        <tissue evidence="1">Old leaves</tissue>
    </source>
</reference>
<name>A0ABR2ALU1_9ROSI</name>
<dbReference type="EMBL" id="JBBPBM010000557">
    <property type="protein sequence ID" value="KAK8494177.1"/>
    <property type="molecule type" value="Genomic_DNA"/>
</dbReference>
<organism evidence="1 2">
    <name type="scientific">Hibiscus sabdariffa</name>
    <name type="common">roselle</name>
    <dbReference type="NCBI Taxonomy" id="183260"/>
    <lineage>
        <taxon>Eukaryota</taxon>
        <taxon>Viridiplantae</taxon>
        <taxon>Streptophyta</taxon>
        <taxon>Embryophyta</taxon>
        <taxon>Tracheophyta</taxon>
        <taxon>Spermatophyta</taxon>
        <taxon>Magnoliopsida</taxon>
        <taxon>eudicotyledons</taxon>
        <taxon>Gunneridae</taxon>
        <taxon>Pentapetalae</taxon>
        <taxon>rosids</taxon>
        <taxon>malvids</taxon>
        <taxon>Malvales</taxon>
        <taxon>Malvaceae</taxon>
        <taxon>Malvoideae</taxon>
        <taxon>Hibiscus</taxon>
    </lineage>
</organism>